<sequence length="50" mass="5554">MPRPTSFDSECSPRAHFVVHAHTAQALADAARPRTCCDAHPFSPLHLTWI</sequence>
<organism evidence="1">
    <name type="scientific">Solanum lycopersicum</name>
    <name type="common">Tomato</name>
    <name type="synonym">Lycopersicon esculentum</name>
    <dbReference type="NCBI Taxonomy" id="4081"/>
    <lineage>
        <taxon>Eukaryota</taxon>
        <taxon>Viridiplantae</taxon>
        <taxon>Streptophyta</taxon>
        <taxon>Embryophyta</taxon>
        <taxon>Tracheophyta</taxon>
        <taxon>Spermatophyta</taxon>
        <taxon>Magnoliopsida</taxon>
        <taxon>eudicotyledons</taxon>
        <taxon>Gunneridae</taxon>
        <taxon>Pentapetalae</taxon>
        <taxon>asterids</taxon>
        <taxon>lamiids</taxon>
        <taxon>Solanales</taxon>
        <taxon>Solanaceae</taxon>
        <taxon>Solanoideae</taxon>
        <taxon>Solaneae</taxon>
        <taxon>Solanum</taxon>
        <taxon>Solanum subgen. Lycopersicon</taxon>
    </lineage>
</organism>
<dbReference type="AlphaFoldDB" id="A0A494G8E4"/>
<name>A0A494G8E4_SOLLC</name>
<dbReference type="InParanoid" id="A0A494G8E4"/>
<evidence type="ECO:0000313" key="2">
    <source>
        <dbReference type="Proteomes" id="UP000004994"/>
    </source>
</evidence>
<accession>A0A494G8E4</accession>
<dbReference type="Proteomes" id="UP000004994">
    <property type="component" value="Unassembled WGS sequence"/>
</dbReference>
<protein>
    <submittedName>
        <fullName evidence="1">Uncharacterized protein</fullName>
    </submittedName>
</protein>
<dbReference type="EnsemblPlants" id="Solyc00g006660.1.1">
    <property type="protein sequence ID" value="Solyc00g006660.1.1.1.CDS"/>
    <property type="gene ID" value="Solyc00g006660.1"/>
</dbReference>
<reference evidence="1" key="1">
    <citation type="journal article" date="2012" name="Nature">
        <title>The tomato genome sequence provides insights into fleshy fruit evolution.</title>
        <authorList>
            <consortium name="Tomato Genome Consortium"/>
        </authorList>
    </citation>
    <scope>NUCLEOTIDE SEQUENCE [LARGE SCALE GENOMIC DNA]</scope>
    <source>
        <strain evidence="1">cv. Heinz 1706</strain>
    </source>
</reference>
<proteinExistence type="predicted"/>
<dbReference type="Gramene" id="Solyc00g006660.1.1">
    <property type="protein sequence ID" value="Solyc00g006660.1.1.1.CDS"/>
    <property type="gene ID" value="Solyc00g006660.1"/>
</dbReference>
<keyword evidence="2" id="KW-1185">Reference proteome</keyword>
<dbReference type="PaxDb" id="4081-Solyc00g006660.1.1"/>
<evidence type="ECO:0000313" key="1">
    <source>
        <dbReference type="EnsemblPlants" id="Solyc00g006660.1.1.1.CDS"/>
    </source>
</evidence>
<reference evidence="1" key="2">
    <citation type="submission" date="2019-04" db="UniProtKB">
        <authorList>
            <consortium name="EnsemblPlants"/>
        </authorList>
    </citation>
    <scope>IDENTIFICATION</scope>
    <source>
        <strain evidence="1">cv. Heinz 1706</strain>
    </source>
</reference>